<dbReference type="InterPro" id="IPR021109">
    <property type="entry name" value="Peptidase_aspartic_dom_sf"/>
</dbReference>
<name>A0A9N9CV92_9GLOM</name>
<proteinExistence type="predicted"/>
<comment type="caution">
    <text evidence="1">The sequence shown here is derived from an EMBL/GenBank/DDBJ whole genome shotgun (WGS) entry which is preliminary data.</text>
</comment>
<evidence type="ECO:0000313" key="2">
    <source>
        <dbReference type="Proteomes" id="UP000789739"/>
    </source>
</evidence>
<dbReference type="CDD" id="cd00303">
    <property type="entry name" value="retropepsin_like"/>
    <property type="match status" value="1"/>
</dbReference>
<evidence type="ECO:0000313" key="1">
    <source>
        <dbReference type="EMBL" id="CAG8615699.1"/>
    </source>
</evidence>
<gene>
    <name evidence="1" type="ORF">PBRASI_LOCUS8420</name>
</gene>
<dbReference type="OrthoDB" id="2407781at2759"/>
<accession>A0A9N9CV92</accession>
<dbReference type="Pfam" id="PF13650">
    <property type="entry name" value="Asp_protease_2"/>
    <property type="match status" value="1"/>
</dbReference>
<dbReference type="SUPFAM" id="SSF50630">
    <property type="entry name" value="Acid proteases"/>
    <property type="match status" value="1"/>
</dbReference>
<keyword evidence="2" id="KW-1185">Reference proteome</keyword>
<dbReference type="Gene3D" id="2.40.70.10">
    <property type="entry name" value="Acid Proteases"/>
    <property type="match status" value="1"/>
</dbReference>
<dbReference type="AlphaFoldDB" id="A0A9N9CV92"/>
<reference evidence="1" key="1">
    <citation type="submission" date="2021-06" db="EMBL/GenBank/DDBJ databases">
        <authorList>
            <person name="Kallberg Y."/>
            <person name="Tangrot J."/>
            <person name="Rosling A."/>
        </authorList>
    </citation>
    <scope>NUCLEOTIDE SEQUENCE</scope>
    <source>
        <strain evidence="1">BR232B</strain>
    </source>
</reference>
<organism evidence="1 2">
    <name type="scientific">Paraglomus brasilianum</name>
    <dbReference type="NCBI Taxonomy" id="144538"/>
    <lineage>
        <taxon>Eukaryota</taxon>
        <taxon>Fungi</taxon>
        <taxon>Fungi incertae sedis</taxon>
        <taxon>Mucoromycota</taxon>
        <taxon>Glomeromycotina</taxon>
        <taxon>Glomeromycetes</taxon>
        <taxon>Paraglomerales</taxon>
        <taxon>Paraglomeraceae</taxon>
        <taxon>Paraglomus</taxon>
    </lineage>
</organism>
<dbReference type="EMBL" id="CAJVPI010001500">
    <property type="protein sequence ID" value="CAG8615699.1"/>
    <property type="molecule type" value="Genomic_DNA"/>
</dbReference>
<sequence length="854" mass="97232">MAQSSRNGNISNAFNKISREVDNIRVYIQTPHISSLRPNDVLIKLRLIVEASEALQTIARTSSPQDNQLINRLNNRAVLAEGRVVNLETQLNTIQTNYGVLYQNYRSCKLLYHFQNATCIEREKRISELLQEKFAFRFILRRYRNLQLQLDMCKNDLLLSDLQLDTKWGKWKREPEEDVEQFIDLFAGYLAGLGINPADMAGGPPSGSQRALGLFRACMKGPAAVWFDEQLTGKRWRLNNLFNNHGQADWAGVVGRTMQELVASNSFRNPSRAYTYATTPANNATTLANSGLLPAYGLVQNWRDIDAVDWFRNNYPTILQEQREVRFGNLAQENDPVDVFYKKVQKFGRLLNFGNDVVENQFFRGLSPENMLEADRIGSNKPLNEMVDSLRRVEKRKAEMRLGLSNRDTKKAIIREKHSSESPTRTITPVQMPSISQQEPVIMKPATLGISQEQLDQMFKAHTEKIMHNFQNQLRTFQKEIVHPVPIQQPTPLESRESRRGRIEEVLQQMREDRKKNYLSNIDFQEVGRELRQADLKPIDLAVAQRFAERREQTKNKQLDNYIDNVLSGDLGKLNINGEESINTSNLLHKSGTQDIVSFDDILDLDDDNSKSATKDTKTKSAVKKVSTKKPAIQKNASLPEIINLEKIIRSIVQKELAQLGFLNVLPAKEKVSRASMTKKKNVGLKAPLLPLPETSNGNVQPDDDLDLMDIDLIRIENTKDLVAVEGIVNGSKIQALLDTCANVSFMPKQVQEELDLKIDTSKICKLTGASGEKRTLGMVRNCLVTLAPGCVIEEDFAIVDNYPYREIALSRNCLRRYNYDIHESRDHVAITCNEKNYFIPIVPDKNRSKIEEC</sequence>
<dbReference type="Proteomes" id="UP000789739">
    <property type="component" value="Unassembled WGS sequence"/>
</dbReference>
<protein>
    <submittedName>
        <fullName evidence="1">5214_t:CDS:1</fullName>
    </submittedName>
</protein>